<dbReference type="InterPro" id="IPR008844">
    <property type="entry name" value="Spore_GerAC-like"/>
</dbReference>
<evidence type="ECO:0000313" key="11">
    <source>
        <dbReference type="Proteomes" id="UP000678228"/>
    </source>
</evidence>
<evidence type="ECO:0000259" key="9">
    <source>
        <dbReference type="Pfam" id="PF25198"/>
    </source>
</evidence>
<evidence type="ECO:0000256" key="1">
    <source>
        <dbReference type="ARBA" id="ARBA00004635"/>
    </source>
</evidence>
<keyword evidence="6" id="KW-0564">Palmitate</keyword>
<dbReference type="Pfam" id="PF25198">
    <property type="entry name" value="Spore_GerAC_N"/>
    <property type="match status" value="1"/>
</dbReference>
<dbReference type="PANTHER" id="PTHR35789:SF1">
    <property type="entry name" value="SPORE GERMINATION PROTEIN B3"/>
    <property type="match status" value="1"/>
</dbReference>
<reference evidence="10" key="1">
    <citation type="submission" date="2021-03" db="EMBL/GenBank/DDBJ databases">
        <title>Bacillus suaedae sp. nov., isolated from Suaeda aralocaspica.</title>
        <authorList>
            <person name="Lei R.F.R."/>
        </authorList>
    </citation>
    <scope>NUCLEOTIDE SEQUENCE</scope>
    <source>
        <strain evidence="10">YZJH907-2</strain>
    </source>
</reference>
<evidence type="ECO:0000256" key="2">
    <source>
        <dbReference type="ARBA" id="ARBA00007886"/>
    </source>
</evidence>
<sequence length="376" mass="42279">MRKLLLLLCFIILFGCAPDSKELDQRSTILGLAIDKGEEKLFSISIQLPILTESGGEGSSSPQGGNFETFTTEADSVWEGLSKLEAMTPSVLFFGHLKAILISESVAKTHLKKIFDSLEREAAIGNQIFLLIVEDQAGEFMKKESPLVSLPSLYLDRFFQADQKLSRTSDVKLFEYRRDSNMISETASLPIAKLSNEQILIEGMAIIKDDKLVSKLDPREVGFSELLKKNKLDFMNYDVVLENDVKVTYSRIRLKQVVDYKQTNPVQISLEISGTGEIVEVNDVDQRVDASFVKEADEAVGKKMEENLQDIIVKMQEINAEPWLFGHRIWALSPKYYETLDWESGGWSNAKVDISVDFRTSNTGEKGAMNKTKIGR</sequence>
<keyword evidence="7" id="KW-0449">Lipoprotein</keyword>
<dbReference type="InterPro" id="IPR038501">
    <property type="entry name" value="Spore_GerAC_C_sf"/>
</dbReference>
<dbReference type="PROSITE" id="PS51257">
    <property type="entry name" value="PROKAR_LIPOPROTEIN"/>
    <property type="match status" value="1"/>
</dbReference>
<protein>
    <submittedName>
        <fullName evidence="10">Ger(X)C family spore germination protein</fullName>
    </submittedName>
</protein>
<dbReference type="InterPro" id="IPR046953">
    <property type="entry name" value="Spore_GerAC-like_C"/>
</dbReference>
<keyword evidence="4" id="KW-0732">Signal</keyword>
<dbReference type="NCBIfam" id="TIGR02887">
    <property type="entry name" value="spore_ger_x_C"/>
    <property type="match status" value="1"/>
</dbReference>
<keyword evidence="5" id="KW-0472">Membrane</keyword>
<keyword evidence="3" id="KW-0309">Germination</keyword>
<feature type="domain" description="Spore germination GerAC-like C-terminal" evidence="8">
    <location>
        <begin position="202"/>
        <end position="364"/>
    </location>
</feature>
<dbReference type="GO" id="GO:0009847">
    <property type="term" value="P:spore germination"/>
    <property type="evidence" value="ECO:0007669"/>
    <property type="project" value="InterPro"/>
</dbReference>
<dbReference type="RefSeq" id="WP_210596052.1">
    <property type="nucleotide sequence ID" value="NZ_JAGKSQ010000002.1"/>
</dbReference>
<dbReference type="PANTHER" id="PTHR35789">
    <property type="entry name" value="SPORE GERMINATION PROTEIN B3"/>
    <property type="match status" value="1"/>
</dbReference>
<feature type="domain" description="Spore germination protein N-terminal" evidence="9">
    <location>
        <begin position="19"/>
        <end position="193"/>
    </location>
</feature>
<evidence type="ECO:0000256" key="3">
    <source>
        <dbReference type="ARBA" id="ARBA00022544"/>
    </source>
</evidence>
<comment type="caution">
    <text evidence="10">The sequence shown here is derived from an EMBL/GenBank/DDBJ whole genome shotgun (WGS) entry which is preliminary data.</text>
</comment>
<organism evidence="10 11">
    <name type="scientific">Halalkalibacter suaedae</name>
    <dbReference type="NCBI Taxonomy" id="2822140"/>
    <lineage>
        <taxon>Bacteria</taxon>
        <taxon>Bacillati</taxon>
        <taxon>Bacillota</taxon>
        <taxon>Bacilli</taxon>
        <taxon>Bacillales</taxon>
        <taxon>Bacillaceae</taxon>
        <taxon>Halalkalibacter</taxon>
    </lineage>
</organism>
<accession>A0A940WQ00</accession>
<dbReference type="GO" id="GO:0016020">
    <property type="term" value="C:membrane"/>
    <property type="evidence" value="ECO:0007669"/>
    <property type="project" value="UniProtKB-SubCell"/>
</dbReference>
<evidence type="ECO:0000256" key="7">
    <source>
        <dbReference type="ARBA" id="ARBA00023288"/>
    </source>
</evidence>
<proteinExistence type="inferred from homology"/>
<keyword evidence="11" id="KW-1185">Reference proteome</keyword>
<dbReference type="Proteomes" id="UP000678228">
    <property type="component" value="Unassembled WGS sequence"/>
</dbReference>
<evidence type="ECO:0000313" key="10">
    <source>
        <dbReference type="EMBL" id="MBP3950405.1"/>
    </source>
</evidence>
<dbReference type="AlphaFoldDB" id="A0A940WQ00"/>
<dbReference type="Pfam" id="PF05504">
    <property type="entry name" value="Spore_GerAC"/>
    <property type="match status" value="1"/>
</dbReference>
<comment type="subcellular location">
    <subcellularLocation>
        <location evidence="1">Membrane</location>
        <topology evidence="1">Lipid-anchor</topology>
    </subcellularLocation>
</comment>
<evidence type="ECO:0000259" key="8">
    <source>
        <dbReference type="Pfam" id="PF05504"/>
    </source>
</evidence>
<dbReference type="InterPro" id="IPR057336">
    <property type="entry name" value="GerAC_N"/>
</dbReference>
<comment type="similarity">
    <text evidence="2">Belongs to the GerABKC lipoprotein family.</text>
</comment>
<evidence type="ECO:0000256" key="4">
    <source>
        <dbReference type="ARBA" id="ARBA00022729"/>
    </source>
</evidence>
<evidence type="ECO:0000256" key="6">
    <source>
        <dbReference type="ARBA" id="ARBA00023139"/>
    </source>
</evidence>
<dbReference type="EMBL" id="JAGKSQ010000002">
    <property type="protein sequence ID" value="MBP3950405.1"/>
    <property type="molecule type" value="Genomic_DNA"/>
</dbReference>
<evidence type="ECO:0000256" key="5">
    <source>
        <dbReference type="ARBA" id="ARBA00023136"/>
    </source>
</evidence>
<dbReference type="Gene3D" id="3.30.300.210">
    <property type="entry name" value="Nutrient germinant receptor protein C, domain 3"/>
    <property type="match status" value="1"/>
</dbReference>
<name>A0A940WQ00_9BACI</name>
<gene>
    <name evidence="10" type="ORF">J7W16_04615</name>
</gene>